<sequence length="266" mass="26272">MAVFKIKTLASALAILGAFAVGAIADGADAALSAQTVTEPPVTQEVATVTSDGMTLYTMSVCTVTHQTECSMVMSTGGQVPPPAETNEPSVPADGEPTTVHKQDEPSLSEGYPKPSESGPDGGVPTGSQPGYSAPPGEGNVPSQPGEPVPVPLPSGESMPAPPGETVSAPSEETAPVPSVISTTDASGNPTVSTAYNEPSDAVSGTTEYDTASGTVTTGVYPSSTDENGEIVSTGTPTVTANGGASLSTSFAALCGLVGVFAAILL</sequence>
<comment type="caution">
    <text evidence="3">The sequence shown here is derived from an EMBL/GenBank/DDBJ whole genome shotgun (WGS) entry which is preliminary data.</text>
</comment>
<dbReference type="OrthoDB" id="5103851at2759"/>
<accession>A0A8H4PDJ4</accession>
<feature type="chain" id="PRO_5034525010" description="Cell wall protein" evidence="2">
    <location>
        <begin position="26"/>
        <end position="266"/>
    </location>
</feature>
<dbReference type="Proteomes" id="UP000554235">
    <property type="component" value="Unassembled WGS sequence"/>
</dbReference>
<evidence type="ECO:0000256" key="1">
    <source>
        <dbReference type="SAM" id="MobiDB-lite"/>
    </source>
</evidence>
<gene>
    <name evidence="3" type="ORF">FALBO_4543</name>
</gene>
<feature type="signal peptide" evidence="2">
    <location>
        <begin position="1"/>
        <end position="25"/>
    </location>
</feature>
<dbReference type="AlphaFoldDB" id="A0A8H4PDJ4"/>
<evidence type="ECO:0000313" key="3">
    <source>
        <dbReference type="EMBL" id="KAF4468555.1"/>
    </source>
</evidence>
<name>A0A8H4PDJ4_9HYPO</name>
<feature type="region of interest" description="Disordered" evidence="1">
    <location>
        <begin position="73"/>
        <end position="230"/>
    </location>
</feature>
<proteinExistence type="predicted"/>
<evidence type="ECO:0008006" key="5">
    <source>
        <dbReference type="Google" id="ProtNLM"/>
    </source>
</evidence>
<evidence type="ECO:0000313" key="4">
    <source>
        <dbReference type="Proteomes" id="UP000554235"/>
    </source>
</evidence>
<organism evidence="3 4">
    <name type="scientific">Fusarium albosuccineum</name>
    <dbReference type="NCBI Taxonomy" id="1237068"/>
    <lineage>
        <taxon>Eukaryota</taxon>
        <taxon>Fungi</taxon>
        <taxon>Dikarya</taxon>
        <taxon>Ascomycota</taxon>
        <taxon>Pezizomycotina</taxon>
        <taxon>Sordariomycetes</taxon>
        <taxon>Hypocreomycetidae</taxon>
        <taxon>Hypocreales</taxon>
        <taxon>Nectriaceae</taxon>
        <taxon>Fusarium</taxon>
        <taxon>Fusarium decemcellulare species complex</taxon>
    </lineage>
</organism>
<feature type="compositionally biased region" description="Polar residues" evidence="1">
    <location>
        <begin position="180"/>
        <end position="230"/>
    </location>
</feature>
<dbReference type="EMBL" id="JAADYS010000597">
    <property type="protein sequence ID" value="KAF4468555.1"/>
    <property type="molecule type" value="Genomic_DNA"/>
</dbReference>
<keyword evidence="2" id="KW-0732">Signal</keyword>
<reference evidence="3 4" key="1">
    <citation type="submission" date="2020-01" db="EMBL/GenBank/DDBJ databases">
        <title>Identification and distribution of gene clusters putatively required for synthesis of sphingolipid metabolism inhibitors in phylogenetically diverse species of the filamentous fungus Fusarium.</title>
        <authorList>
            <person name="Kim H.-S."/>
            <person name="Busman M."/>
            <person name="Brown D.W."/>
            <person name="Divon H."/>
            <person name="Uhlig S."/>
            <person name="Proctor R.H."/>
        </authorList>
    </citation>
    <scope>NUCLEOTIDE SEQUENCE [LARGE SCALE GENOMIC DNA]</scope>
    <source>
        <strain evidence="3 4">NRRL 20459</strain>
    </source>
</reference>
<keyword evidence="4" id="KW-1185">Reference proteome</keyword>
<evidence type="ECO:0000256" key="2">
    <source>
        <dbReference type="SAM" id="SignalP"/>
    </source>
</evidence>
<protein>
    <recommendedName>
        <fullName evidence="5">Cell wall protein</fullName>
    </recommendedName>
</protein>